<dbReference type="SUPFAM" id="SSF101498">
    <property type="entry name" value="Anti-sigma factor FlgM"/>
    <property type="match status" value="1"/>
</dbReference>
<evidence type="ECO:0000256" key="7">
    <source>
        <dbReference type="SAM" id="MobiDB-lite"/>
    </source>
</evidence>
<keyword evidence="3" id="KW-0678">Repressor</keyword>
<feature type="domain" description="Anti-sigma-28 factor FlgM C-terminal" evidence="8">
    <location>
        <begin position="33"/>
        <end position="81"/>
    </location>
</feature>
<evidence type="ECO:0000256" key="1">
    <source>
        <dbReference type="ARBA" id="ARBA00005322"/>
    </source>
</evidence>
<keyword evidence="10" id="KW-1185">Reference proteome</keyword>
<feature type="region of interest" description="Disordered" evidence="7">
    <location>
        <begin position="1"/>
        <end position="32"/>
    </location>
</feature>
<dbReference type="Proteomes" id="UP001208656">
    <property type="component" value="Unassembled WGS sequence"/>
</dbReference>
<dbReference type="InterPro" id="IPR035890">
    <property type="entry name" value="Anti-sigma-28_factor_FlgM_sf"/>
</dbReference>
<evidence type="ECO:0000313" key="10">
    <source>
        <dbReference type="Proteomes" id="UP001208656"/>
    </source>
</evidence>
<dbReference type="NCBIfam" id="TIGR03824">
    <property type="entry name" value="FlgM_jcvi"/>
    <property type="match status" value="1"/>
</dbReference>
<dbReference type="RefSeq" id="WP_173658455.1">
    <property type="nucleotide sequence ID" value="NZ_JAOUSE010000032.1"/>
</dbReference>
<evidence type="ECO:0000256" key="3">
    <source>
        <dbReference type="ARBA" id="ARBA00022491"/>
    </source>
</evidence>
<keyword evidence="5" id="KW-0805">Transcription regulation</keyword>
<accession>A0ABT2WHD1</accession>
<organism evidence="9 10">
    <name type="scientific">Pallidibacillus thermolactis</name>
    <dbReference type="NCBI Taxonomy" id="251051"/>
    <lineage>
        <taxon>Bacteria</taxon>
        <taxon>Bacillati</taxon>
        <taxon>Bacillota</taxon>
        <taxon>Bacilli</taxon>
        <taxon>Bacillales</taxon>
        <taxon>Bacillaceae</taxon>
        <taxon>Pallidibacillus</taxon>
    </lineage>
</organism>
<comment type="caution">
    <text evidence="9">The sequence shown here is derived from an EMBL/GenBank/DDBJ whole genome shotgun (WGS) entry which is preliminary data.</text>
</comment>
<evidence type="ECO:0000256" key="4">
    <source>
        <dbReference type="ARBA" id="ARBA00022795"/>
    </source>
</evidence>
<feature type="compositionally biased region" description="Basic and acidic residues" evidence="7">
    <location>
        <begin position="14"/>
        <end position="32"/>
    </location>
</feature>
<dbReference type="EMBL" id="JAOUSE010000032">
    <property type="protein sequence ID" value="MCU9594881.1"/>
    <property type="molecule type" value="Genomic_DNA"/>
</dbReference>
<reference evidence="9 10" key="1">
    <citation type="submission" date="2022-10" db="EMBL/GenBank/DDBJ databases">
        <title>Description of Fervidibacillus gen. nov. in the family Fervidibacillaceae fam. nov. with two species, Fervidibacillus albus sp. nov., and Fervidibacillus halotolerans sp. nov., isolated from tidal flat sediments.</title>
        <authorList>
            <person name="Kwon K.K."/>
            <person name="Yang S.-H."/>
        </authorList>
    </citation>
    <scope>NUCLEOTIDE SEQUENCE [LARGE SCALE GENOMIC DNA]</scope>
    <source>
        <strain evidence="9 10">DSM 23332</strain>
    </source>
</reference>
<dbReference type="Pfam" id="PF04316">
    <property type="entry name" value="FlgM"/>
    <property type="match status" value="1"/>
</dbReference>
<comment type="similarity">
    <text evidence="1">Belongs to the FlgM family.</text>
</comment>
<evidence type="ECO:0000256" key="2">
    <source>
        <dbReference type="ARBA" id="ARBA00017823"/>
    </source>
</evidence>
<evidence type="ECO:0000313" key="9">
    <source>
        <dbReference type="EMBL" id="MCU9594881.1"/>
    </source>
</evidence>
<evidence type="ECO:0000256" key="5">
    <source>
        <dbReference type="ARBA" id="ARBA00023015"/>
    </source>
</evidence>
<evidence type="ECO:0000256" key="6">
    <source>
        <dbReference type="ARBA" id="ARBA00023163"/>
    </source>
</evidence>
<gene>
    <name evidence="9" type="primary">flgM</name>
    <name evidence="9" type="ORF">OEV82_10575</name>
</gene>
<keyword evidence="9" id="KW-0969">Cilium</keyword>
<evidence type="ECO:0000259" key="8">
    <source>
        <dbReference type="Pfam" id="PF04316"/>
    </source>
</evidence>
<protein>
    <recommendedName>
        <fullName evidence="2">Negative regulator of flagellin synthesis</fullName>
    </recommendedName>
</protein>
<keyword evidence="9" id="KW-0282">Flagellum</keyword>
<dbReference type="InterPro" id="IPR031316">
    <property type="entry name" value="FlgM_C"/>
</dbReference>
<proteinExistence type="inferred from homology"/>
<dbReference type="InterPro" id="IPR007412">
    <property type="entry name" value="FlgM"/>
</dbReference>
<name>A0ABT2WHD1_9BACI</name>
<sequence length="88" mass="10240">MKIQNYGPSGLNPYKREMQTTETLKKNPTKANDKLEISSEALKLQQQSTDPVRQEKINSLKKQIQNGTYQINHQALAEKIYNHFHNKK</sequence>
<keyword evidence="4" id="KW-1005">Bacterial flagellum biogenesis</keyword>
<keyword evidence="9" id="KW-0966">Cell projection</keyword>
<keyword evidence="6" id="KW-0804">Transcription</keyword>